<gene>
    <name evidence="1" type="ORF">C3B61_00265</name>
</gene>
<dbReference type="EMBL" id="PPXD01000001">
    <property type="protein sequence ID" value="POH70093.1"/>
    <property type="molecule type" value="Genomic_DNA"/>
</dbReference>
<evidence type="ECO:0000313" key="1">
    <source>
        <dbReference type="EMBL" id="POH70093.1"/>
    </source>
</evidence>
<dbReference type="Proteomes" id="UP000237340">
    <property type="component" value="Unassembled WGS sequence"/>
</dbReference>
<sequence>MFGDGLIAYPPDPTGVFTSPKAGMVRVRFRGSRIVEFSACRAHRDPITGYLTAEPVRVRVQIPDDLARILARAIRATPRLSPFTFALDEEGMMYADSGHEAFRQGLSDWRGSVSYADTGFRVKLSAALRSVLPVPVHRPVDDPWPADADPTSRVSVEFWLDAMTAVVRFGGISNALSEKREPLPSRVVRTSLDAMRLDAAPLGFNGAFWGITADNKWVSIYNSAHTDVQSSLYIDTPSVEHRYECGLMTPSNRFPRIMFNGIDLDMVGANMRSTRNFGLTLTSNDPGSIHWDSWSTDGPGASSGLLWASLEFELTIDGLVFSYSALPIKSWSEAQADSLRAQGVPSAVVRDIQSRSDYSSHRLNEAWLVGTITIPWEVLILRSMWFGRHREALLEEG</sequence>
<protein>
    <submittedName>
        <fullName evidence="1">Uncharacterized protein</fullName>
    </submittedName>
</protein>
<keyword evidence="2" id="KW-1185">Reference proteome</keyword>
<organism evidence="1 2">
    <name type="scientific">Cryobacterium zongtaii</name>
    <dbReference type="NCBI Taxonomy" id="1259217"/>
    <lineage>
        <taxon>Bacteria</taxon>
        <taxon>Bacillati</taxon>
        <taxon>Actinomycetota</taxon>
        <taxon>Actinomycetes</taxon>
        <taxon>Micrococcales</taxon>
        <taxon>Microbacteriaceae</taxon>
        <taxon>Cryobacterium</taxon>
    </lineage>
</organism>
<dbReference type="AlphaFoldDB" id="A0A2S3ZMN5"/>
<reference evidence="1 2" key="1">
    <citation type="submission" date="2018-01" db="EMBL/GenBank/DDBJ databases">
        <title>Cryobacterium sp. nov., from glaciers in China.</title>
        <authorList>
            <person name="Liu Q."/>
            <person name="Xin Y.-H."/>
        </authorList>
    </citation>
    <scope>NUCLEOTIDE SEQUENCE [LARGE SCALE GENOMIC DNA]</scope>
    <source>
        <strain evidence="1 2">TMN-42</strain>
    </source>
</reference>
<accession>A0A2S3ZMN5</accession>
<comment type="caution">
    <text evidence="1">The sequence shown here is derived from an EMBL/GenBank/DDBJ whole genome shotgun (WGS) entry which is preliminary data.</text>
</comment>
<evidence type="ECO:0000313" key="2">
    <source>
        <dbReference type="Proteomes" id="UP000237340"/>
    </source>
</evidence>
<name>A0A2S3ZMN5_9MICO</name>
<proteinExistence type="predicted"/>